<comment type="caution">
    <text evidence="7">The sequence shown here is derived from an EMBL/GenBank/DDBJ whole genome shotgun (WGS) entry which is preliminary data.</text>
</comment>
<evidence type="ECO:0008006" key="9">
    <source>
        <dbReference type="Google" id="ProtNLM"/>
    </source>
</evidence>
<dbReference type="EMBL" id="WHWC01000007">
    <property type="protein sequence ID" value="KAG8380036.1"/>
    <property type="molecule type" value="Genomic_DNA"/>
</dbReference>
<gene>
    <name evidence="7" type="ORF">BUALT_Bualt07G0151800</name>
</gene>
<dbReference type="CDD" id="cd07535">
    <property type="entry name" value="HAD_VSP"/>
    <property type="match status" value="1"/>
</dbReference>
<dbReference type="InterPro" id="IPR010028">
    <property type="entry name" value="Acid_phosphatase_pln"/>
</dbReference>
<evidence type="ECO:0000313" key="8">
    <source>
        <dbReference type="Proteomes" id="UP000826271"/>
    </source>
</evidence>
<keyword evidence="2 6" id="KW-0732">Signal</keyword>
<dbReference type="Proteomes" id="UP000826271">
    <property type="component" value="Unassembled WGS sequence"/>
</dbReference>
<keyword evidence="3" id="KW-0758">Storage protein</keyword>
<keyword evidence="4" id="KW-0325">Glycoprotein</keyword>
<dbReference type="NCBIfam" id="TIGR01675">
    <property type="entry name" value="plant-AP"/>
    <property type="match status" value="1"/>
</dbReference>
<evidence type="ECO:0000256" key="2">
    <source>
        <dbReference type="ARBA" id="ARBA00022729"/>
    </source>
</evidence>
<dbReference type="PIRSF" id="PIRSF002674">
    <property type="entry name" value="VSP"/>
    <property type="match status" value="1"/>
</dbReference>
<dbReference type="GO" id="GO:0045735">
    <property type="term" value="F:nutrient reservoir activity"/>
    <property type="evidence" value="ECO:0007669"/>
    <property type="project" value="UniProtKB-KW"/>
</dbReference>
<evidence type="ECO:0000256" key="5">
    <source>
        <dbReference type="PIRNR" id="PIRNR002674"/>
    </source>
</evidence>
<dbReference type="GO" id="GO:0003993">
    <property type="term" value="F:acid phosphatase activity"/>
    <property type="evidence" value="ECO:0007669"/>
    <property type="project" value="InterPro"/>
</dbReference>
<dbReference type="SUPFAM" id="SSF56784">
    <property type="entry name" value="HAD-like"/>
    <property type="match status" value="1"/>
</dbReference>
<dbReference type="InterPro" id="IPR036412">
    <property type="entry name" value="HAD-like_sf"/>
</dbReference>
<dbReference type="InterPro" id="IPR014403">
    <property type="entry name" value="APS1/VSP"/>
</dbReference>
<comment type="function">
    <text evidence="1">May function as somatic storage protein during early seedling development.</text>
</comment>
<dbReference type="InterPro" id="IPR023214">
    <property type="entry name" value="HAD_sf"/>
</dbReference>
<protein>
    <recommendedName>
        <fullName evidence="9">Acid phosphatase</fullName>
    </recommendedName>
</protein>
<dbReference type="PANTHER" id="PTHR31284">
    <property type="entry name" value="ACID PHOSPHATASE-LIKE PROTEIN"/>
    <property type="match status" value="1"/>
</dbReference>
<organism evidence="7 8">
    <name type="scientific">Buddleja alternifolia</name>
    <dbReference type="NCBI Taxonomy" id="168488"/>
    <lineage>
        <taxon>Eukaryota</taxon>
        <taxon>Viridiplantae</taxon>
        <taxon>Streptophyta</taxon>
        <taxon>Embryophyta</taxon>
        <taxon>Tracheophyta</taxon>
        <taxon>Spermatophyta</taxon>
        <taxon>Magnoliopsida</taxon>
        <taxon>eudicotyledons</taxon>
        <taxon>Gunneridae</taxon>
        <taxon>Pentapetalae</taxon>
        <taxon>asterids</taxon>
        <taxon>lamiids</taxon>
        <taxon>Lamiales</taxon>
        <taxon>Scrophulariaceae</taxon>
        <taxon>Buddlejeae</taxon>
        <taxon>Buddleja</taxon>
    </lineage>
</organism>
<evidence type="ECO:0000256" key="1">
    <source>
        <dbReference type="ARBA" id="ARBA00002410"/>
    </source>
</evidence>
<feature type="chain" id="PRO_5043518364" description="Acid phosphatase" evidence="6">
    <location>
        <begin position="20"/>
        <end position="261"/>
    </location>
</feature>
<feature type="signal peptide" evidence="6">
    <location>
        <begin position="1"/>
        <end position="19"/>
    </location>
</feature>
<name>A0AAV6XAC3_9LAMI</name>
<dbReference type="Gene3D" id="3.40.50.1000">
    <property type="entry name" value="HAD superfamily/HAD-like"/>
    <property type="match status" value="1"/>
</dbReference>
<reference evidence="7" key="1">
    <citation type="submission" date="2019-10" db="EMBL/GenBank/DDBJ databases">
        <authorList>
            <person name="Zhang R."/>
            <person name="Pan Y."/>
            <person name="Wang J."/>
            <person name="Ma R."/>
            <person name="Yu S."/>
        </authorList>
    </citation>
    <scope>NUCLEOTIDE SEQUENCE</scope>
    <source>
        <strain evidence="7">LA-IB0</strain>
        <tissue evidence="7">Leaf</tissue>
    </source>
</reference>
<comment type="similarity">
    <text evidence="5">Belongs to the APS1/VSP family.</text>
</comment>
<keyword evidence="8" id="KW-1185">Reference proteome</keyword>
<dbReference type="PANTHER" id="PTHR31284:SF19">
    <property type="entry name" value="VEGETATIVE STORAGE PROTEIN 1-RELATED"/>
    <property type="match status" value="1"/>
</dbReference>
<accession>A0AAV6XAC3</accession>
<sequence>MKIISIFLIIATLLSTSNANSKQFNPIIHLLRPRSGSGGVRVDGVNCLSWRLAVEAYNLRDWRLVPASCEDYVGNYMLGAQYRDDCEVVADAAVEYANSLQLAGDGRDAWVFDIDETTLSNIPYYARSDVQFGAIPYNDTAFNEWVAEGAAPAIPAIRRLYKKLLSLGVKTIFLTGTAERFKDIRIANLNKAGYKDWDKLILRGEADRGLSAVEYKSKKRTELVNEGYRILGNVGDQWSDLIGANAGNRTFKVPDPMYYIG</sequence>
<evidence type="ECO:0000313" key="7">
    <source>
        <dbReference type="EMBL" id="KAG8380036.1"/>
    </source>
</evidence>
<dbReference type="Pfam" id="PF03767">
    <property type="entry name" value="Acid_phosphat_B"/>
    <property type="match status" value="1"/>
</dbReference>
<evidence type="ECO:0000256" key="4">
    <source>
        <dbReference type="ARBA" id="ARBA00023180"/>
    </source>
</evidence>
<dbReference type="InterPro" id="IPR005519">
    <property type="entry name" value="Acid_phosphat_B-like"/>
</dbReference>
<proteinExistence type="inferred from homology"/>
<evidence type="ECO:0000256" key="6">
    <source>
        <dbReference type="SAM" id="SignalP"/>
    </source>
</evidence>
<dbReference type="AlphaFoldDB" id="A0AAV6XAC3"/>
<evidence type="ECO:0000256" key="3">
    <source>
        <dbReference type="ARBA" id="ARBA00022761"/>
    </source>
</evidence>